<dbReference type="Proteomes" id="UP000054144">
    <property type="component" value="Unassembled WGS sequence"/>
</dbReference>
<dbReference type="EMBL" id="KN882028">
    <property type="protein sequence ID" value="KIY46505.1"/>
    <property type="molecule type" value="Genomic_DNA"/>
</dbReference>
<name>A0A0D7A703_9AGAR</name>
<gene>
    <name evidence="1" type="ORF">FISHEDRAFT_75531</name>
</gene>
<organism evidence="1 2">
    <name type="scientific">Fistulina hepatica ATCC 64428</name>
    <dbReference type="NCBI Taxonomy" id="1128425"/>
    <lineage>
        <taxon>Eukaryota</taxon>
        <taxon>Fungi</taxon>
        <taxon>Dikarya</taxon>
        <taxon>Basidiomycota</taxon>
        <taxon>Agaricomycotina</taxon>
        <taxon>Agaricomycetes</taxon>
        <taxon>Agaricomycetidae</taxon>
        <taxon>Agaricales</taxon>
        <taxon>Fistulinaceae</taxon>
        <taxon>Fistulina</taxon>
    </lineage>
</organism>
<reference evidence="1 2" key="1">
    <citation type="journal article" date="2015" name="Fungal Genet. Biol.">
        <title>Evolution of novel wood decay mechanisms in Agaricales revealed by the genome sequences of Fistulina hepatica and Cylindrobasidium torrendii.</title>
        <authorList>
            <person name="Floudas D."/>
            <person name="Held B.W."/>
            <person name="Riley R."/>
            <person name="Nagy L.G."/>
            <person name="Koehler G."/>
            <person name="Ransdell A.S."/>
            <person name="Younus H."/>
            <person name="Chow J."/>
            <person name="Chiniquy J."/>
            <person name="Lipzen A."/>
            <person name="Tritt A."/>
            <person name="Sun H."/>
            <person name="Haridas S."/>
            <person name="LaButti K."/>
            <person name="Ohm R.A."/>
            <person name="Kues U."/>
            <person name="Blanchette R.A."/>
            <person name="Grigoriev I.V."/>
            <person name="Minto R.E."/>
            <person name="Hibbett D.S."/>
        </authorList>
    </citation>
    <scope>NUCLEOTIDE SEQUENCE [LARGE SCALE GENOMIC DNA]</scope>
    <source>
        <strain evidence="1 2">ATCC 64428</strain>
    </source>
</reference>
<evidence type="ECO:0000313" key="1">
    <source>
        <dbReference type="EMBL" id="KIY46505.1"/>
    </source>
</evidence>
<evidence type="ECO:0000313" key="2">
    <source>
        <dbReference type="Proteomes" id="UP000054144"/>
    </source>
</evidence>
<proteinExistence type="predicted"/>
<protein>
    <recommendedName>
        <fullName evidence="3">Protein kinase domain-containing protein</fullName>
    </recommendedName>
</protein>
<dbReference type="OrthoDB" id="2722301at2759"/>
<dbReference type="AlphaFoldDB" id="A0A0D7A703"/>
<evidence type="ECO:0008006" key="3">
    <source>
        <dbReference type="Google" id="ProtNLM"/>
    </source>
</evidence>
<keyword evidence="2" id="KW-1185">Reference proteome</keyword>
<accession>A0A0D7A703</accession>
<sequence>MIQRKLIFAIADFDLSLMLPPLSRPRCCRLPTRRSWEVNVAVAHDVCQGELDYDPFLFDVGILGLLFAFTFERCIPLAPMLAPLIDSMVTDDLSRRFTASEALQFFEQTVDSVPVENLDVRVCYPLPFEGSVRYLSPELVYWDRWVGLPPDFVAKWSAYRVQKPNVLTRMLRWFCSLNARTFFMVQSVRFLISGRFKAALYRAVFTFSLNEKWYTDSF</sequence>